<sequence>MPNDSLPSAPLRRDDIPGWGSDLDRARRPAVPMERMPARLDRPPHPPAQQHSHAEVLVSPERPGITPVYGTTAPPRGLSGVLRRTAYQQTENDIRHWLLLLLADRVDAVEGIGDDLRHGHIPNVFSEMGLPAAWKHNPRGVVCKAAIGAAALGVGYWLLRRRK</sequence>
<evidence type="ECO:0000313" key="2">
    <source>
        <dbReference type="EMBL" id="MTV36678.1"/>
    </source>
</evidence>
<keyword evidence="3" id="KW-1185">Reference proteome</keyword>
<dbReference type="RefSeq" id="WP_155462033.1">
    <property type="nucleotide sequence ID" value="NZ_WNKY01000002.1"/>
</dbReference>
<dbReference type="Proteomes" id="UP000475582">
    <property type="component" value="Unassembled WGS sequence"/>
</dbReference>
<feature type="compositionally biased region" description="Basic and acidic residues" evidence="1">
    <location>
        <begin position="11"/>
        <end position="27"/>
    </location>
</feature>
<dbReference type="AlphaFoldDB" id="A0A6L6PC52"/>
<evidence type="ECO:0000313" key="3">
    <source>
        <dbReference type="Proteomes" id="UP000475582"/>
    </source>
</evidence>
<evidence type="ECO:0000256" key="1">
    <source>
        <dbReference type="SAM" id="MobiDB-lite"/>
    </source>
</evidence>
<accession>A0A6L6PC52</accession>
<dbReference type="EMBL" id="WNKY01000002">
    <property type="protein sequence ID" value="MTV36678.1"/>
    <property type="molecule type" value="Genomic_DNA"/>
</dbReference>
<protein>
    <submittedName>
        <fullName evidence="2">Uncharacterized protein</fullName>
    </submittedName>
</protein>
<dbReference type="OrthoDB" id="6021991at2"/>
<gene>
    <name evidence="2" type="ORF">GM676_03630</name>
</gene>
<organism evidence="2 3">
    <name type="scientific">Duganella radicis</name>
    <dbReference type="NCBI Taxonomy" id="551988"/>
    <lineage>
        <taxon>Bacteria</taxon>
        <taxon>Pseudomonadati</taxon>
        <taxon>Pseudomonadota</taxon>
        <taxon>Betaproteobacteria</taxon>
        <taxon>Burkholderiales</taxon>
        <taxon>Oxalobacteraceae</taxon>
        <taxon>Telluria group</taxon>
        <taxon>Duganella</taxon>
    </lineage>
</organism>
<feature type="region of interest" description="Disordered" evidence="1">
    <location>
        <begin position="1"/>
        <end position="52"/>
    </location>
</feature>
<reference evidence="2 3" key="1">
    <citation type="submission" date="2019-11" db="EMBL/GenBank/DDBJ databases">
        <title>Type strains purchased from KCTC, JCM and DSMZ.</title>
        <authorList>
            <person name="Lu H."/>
        </authorList>
    </citation>
    <scope>NUCLEOTIDE SEQUENCE [LARGE SCALE GENOMIC DNA]</scope>
    <source>
        <strain evidence="2 3">KCTC 22382</strain>
    </source>
</reference>
<proteinExistence type="predicted"/>
<name>A0A6L6PC52_9BURK</name>
<comment type="caution">
    <text evidence="2">The sequence shown here is derived from an EMBL/GenBank/DDBJ whole genome shotgun (WGS) entry which is preliminary data.</text>
</comment>